<keyword evidence="2" id="KW-1185">Reference proteome</keyword>
<accession>A0A164WPH2</accession>
<dbReference type="OrthoDB" id="407555at2759"/>
<name>A0A164WPH2_9CRUS</name>
<comment type="caution">
    <text evidence="1">The sequence shown here is derived from an EMBL/GenBank/DDBJ whole genome shotgun (WGS) entry which is preliminary data.</text>
</comment>
<dbReference type="EMBL" id="LRGB01001151">
    <property type="protein sequence ID" value="KZS13457.1"/>
    <property type="molecule type" value="Genomic_DNA"/>
</dbReference>
<reference evidence="1 2" key="1">
    <citation type="submission" date="2016-03" db="EMBL/GenBank/DDBJ databases">
        <title>EvidentialGene: Evidence-directed Construction of Genes on Genomes.</title>
        <authorList>
            <person name="Gilbert D.G."/>
            <person name="Choi J.-H."/>
            <person name="Mockaitis K."/>
            <person name="Colbourne J."/>
            <person name="Pfrender M."/>
        </authorList>
    </citation>
    <scope>NUCLEOTIDE SEQUENCE [LARGE SCALE GENOMIC DNA]</scope>
    <source>
        <strain evidence="1 2">Xinb3</strain>
        <tissue evidence="1">Complete organism</tissue>
    </source>
</reference>
<dbReference type="AlphaFoldDB" id="A0A164WPH2"/>
<evidence type="ECO:0000313" key="2">
    <source>
        <dbReference type="Proteomes" id="UP000076858"/>
    </source>
</evidence>
<protein>
    <submittedName>
        <fullName evidence="1">Uncharacterized protein</fullName>
    </submittedName>
</protein>
<organism evidence="1 2">
    <name type="scientific">Daphnia magna</name>
    <dbReference type="NCBI Taxonomy" id="35525"/>
    <lineage>
        <taxon>Eukaryota</taxon>
        <taxon>Metazoa</taxon>
        <taxon>Ecdysozoa</taxon>
        <taxon>Arthropoda</taxon>
        <taxon>Crustacea</taxon>
        <taxon>Branchiopoda</taxon>
        <taxon>Diplostraca</taxon>
        <taxon>Cladocera</taxon>
        <taxon>Anomopoda</taxon>
        <taxon>Daphniidae</taxon>
        <taxon>Daphnia</taxon>
    </lineage>
</organism>
<proteinExistence type="predicted"/>
<dbReference type="Proteomes" id="UP000076858">
    <property type="component" value="Unassembled WGS sequence"/>
</dbReference>
<sequence length="108" mass="11957">MNLIQQQPSSTGAGEQGVIENKMVEQPSCSRQSSQDDVDCSSAVGVKPSGRFLYSIHFIVWFFLFFNPPKICLYGNMELDIVVVCVGCVCPDGLYSIGEKARAIWRMS</sequence>
<evidence type="ECO:0000313" key="1">
    <source>
        <dbReference type="EMBL" id="KZS13457.1"/>
    </source>
</evidence>
<gene>
    <name evidence="1" type="ORF">APZ42_021432</name>
</gene>